<reference evidence="1 2" key="2">
    <citation type="journal article" date="2022" name="Mol. Ecol. Resour.">
        <title>The genomes of chicory, endive, great burdock and yacon provide insights into Asteraceae paleo-polyploidization history and plant inulin production.</title>
        <authorList>
            <person name="Fan W."/>
            <person name="Wang S."/>
            <person name="Wang H."/>
            <person name="Wang A."/>
            <person name="Jiang F."/>
            <person name="Liu H."/>
            <person name="Zhao H."/>
            <person name="Xu D."/>
            <person name="Zhang Y."/>
        </authorList>
    </citation>
    <scope>NUCLEOTIDE SEQUENCE [LARGE SCALE GENOMIC DNA]</scope>
    <source>
        <strain evidence="2">cv. Yunnan</strain>
        <tissue evidence="1">Leaves</tissue>
    </source>
</reference>
<organism evidence="1 2">
    <name type="scientific">Smallanthus sonchifolius</name>
    <dbReference type="NCBI Taxonomy" id="185202"/>
    <lineage>
        <taxon>Eukaryota</taxon>
        <taxon>Viridiplantae</taxon>
        <taxon>Streptophyta</taxon>
        <taxon>Embryophyta</taxon>
        <taxon>Tracheophyta</taxon>
        <taxon>Spermatophyta</taxon>
        <taxon>Magnoliopsida</taxon>
        <taxon>eudicotyledons</taxon>
        <taxon>Gunneridae</taxon>
        <taxon>Pentapetalae</taxon>
        <taxon>asterids</taxon>
        <taxon>campanulids</taxon>
        <taxon>Asterales</taxon>
        <taxon>Asteraceae</taxon>
        <taxon>Asteroideae</taxon>
        <taxon>Heliantheae alliance</taxon>
        <taxon>Millerieae</taxon>
        <taxon>Smallanthus</taxon>
    </lineage>
</organism>
<keyword evidence="2" id="KW-1185">Reference proteome</keyword>
<name>A0ACB9GJ26_9ASTR</name>
<evidence type="ECO:0000313" key="2">
    <source>
        <dbReference type="Proteomes" id="UP001056120"/>
    </source>
</evidence>
<dbReference type="Proteomes" id="UP001056120">
    <property type="component" value="Linkage Group LG14"/>
</dbReference>
<evidence type="ECO:0000313" key="1">
    <source>
        <dbReference type="EMBL" id="KAI3783524.1"/>
    </source>
</evidence>
<accession>A0ACB9GJ26</accession>
<comment type="caution">
    <text evidence="1">The sequence shown here is derived from an EMBL/GenBank/DDBJ whole genome shotgun (WGS) entry which is preliminary data.</text>
</comment>
<proteinExistence type="predicted"/>
<reference evidence="2" key="1">
    <citation type="journal article" date="2022" name="Mol. Ecol. Resour.">
        <title>The genomes of chicory, endive, great burdock and yacon provide insights into Asteraceae palaeo-polyploidization history and plant inulin production.</title>
        <authorList>
            <person name="Fan W."/>
            <person name="Wang S."/>
            <person name="Wang H."/>
            <person name="Wang A."/>
            <person name="Jiang F."/>
            <person name="Liu H."/>
            <person name="Zhao H."/>
            <person name="Xu D."/>
            <person name="Zhang Y."/>
        </authorList>
    </citation>
    <scope>NUCLEOTIDE SEQUENCE [LARGE SCALE GENOMIC DNA]</scope>
    <source>
        <strain evidence="2">cv. Yunnan</strain>
    </source>
</reference>
<protein>
    <submittedName>
        <fullName evidence="1">Uncharacterized protein</fullName>
    </submittedName>
</protein>
<sequence>MATLSENVSFETLFTERNRRCQENQGDRDVEARPKDPSCCKDSTYVHEDRLKLQNLELTAKVAMLEAEVSKLRHQASMHESHICTHPASSSLVSAGTQIDSTLLTDATKKGEEILQDDDDSLEEWFKEQEEFQRTLFKPSFIQVQEIEWEDSRDEEEEVPE</sequence>
<gene>
    <name evidence="1" type="ORF">L1987_42608</name>
</gene>
<dbReference type="EMBL" id="CM042031">
    <property type="protein sequence ID" value="KAI3783524.1"/>
    <property type="molecule type" value="Genomic_DNA"/>
</dbReference>